<evidence type="ECO:0000256" key="2">
    <source>
        <dbReference type="SAM" id="SignalP"/>
    </source>
</evidence>
<keyword evidence="2" id="KW-0732">Signal</keyword>
<feature type="compositionally biased region" description="Low complexity" evidence="1">
    <location>
        <begin position="373"/>
        <end position="399"/>
    </location>
</feature>
<feature type="compositionally biased region" description="Basic and acidic residues" evidence="1">
    <location>
        <begin position="355"/>
        <end position="369"/>
    </location>
</feature>
<dbReference type="EMBL" id="JAUHPX010000006">
    <property type="protein sequence ID" value="MDN4488645.1"/>
    <property type="molecule type" value="Genomic_DNA"/>
</dbReference>
<protein>
    <recommendedName>
        <fullName evidence="3">TNase-like domain-containing protein</fullName>
    </recommendedName>
</protein>
<feature type="chain" id="PRO_5043510451" description="TNase-like domain-containing protein" evidence="2">
    <location>
        <begin position="20"/>
        <end position="423"/>
    </location>
</feature>
<dbReference type="SMART" id="SM00318">
    <property type="entry name" value="SNc"/>
    <property type="match status" value="1"/>
</dbReference>
<evidence type="ECO:0000256" key="1">
    <source>
        <dbReference type="SAM" id="MobiDB-lite"/>
    </source>
</evidence>
<comment type="caution">
    <text evidence="4">The sequence shown here is derived from an EMBL/GenBank/DDBJ whole genome shotgun (WGS) entry which is preliminary data.</text>
</comment>
<evidence type="ECO:0000313" key="4">
    <source>
        <dbReference type="EMBL" id="MDN4488645.1"/>
    </source>
</evidence>
<feature type="signal peptide" evidence="2">
    <location>
        <begin position="1"/>
        <end position="19"/>
    </location>
</feature>
<evidence type="ECO:0000259" key="3">
    <source>
        <dbReference type="PROSITE" id="PS50830"/>
    </source>
</evidence>
<dbReference type="InterPro" id="IPR035437">
    <property type="entry name" value="SNase_OB-fold_sf"/>
</dbReference>
<evidence type="ECO:0000313" key="5">
    <source>
        <dbReference type="Proteomes" id="UP001172737"/>
    </source>
</evidence>
<dbReference type="AlphaFoldDB" id="A0AAW7M9K6"/>
<keyword evidence="5" id="KW-1185">Reference proteome</keyword>
<dbReference type="PROSITE" id="PS51257">
    <property type="entry name" value="PROKAR_LIPOPROTEIN"/>
    <property type="match status" value="1"/>
</dbReference>
<proteinExistence type="predicted"/>
<dbReference type="Proteomes" id="UP001172737">
    <property type="component" value="Unassembled WGS sequence"/>
</dbReference>
<feature type="domain" description="TNase-like" evidence="3">
    <location>
        <begin position="182"/>
        <end position="313"/>
    </location>
</feature>
<dbReference type="PROSITE" id="PS50830">
    <property type="entry name" value="TNASE_3"/>
    <property type="match status" value="1"/>
</dbReference>
<reference evidence="4" key="1">
    <citation type="submission" date="2023-06" db="EMBL/GenBank/DDBJ databases">
        <title>Sysu t00039.</title>
        <authorList>
            <person name="Gao L."/>
            <person name="Fang B.-Z."/>
            <person name="Li W.-J."/>
        </authorList>
    </citation>
    <scope>NUCLEOTIDE SEQUENCE</scope>
    <source>
        <strain evidence="4">SYSU T00039</strain>
    </source>
</reference>
<dbReference type="RefSeq" id="WP_301120765.1">
    <property type="nucleotide sequence ID" value="NZ_JAUHPX010000006.1"/>
</dbReference>
<name>A0AAW7M9K6_9MICO</name>
<sequence length="423" mass="44872">MWKWIVGGFVLLIVMVSCANNAGGEPEPAPTVTVTATPEPVVVEPTVMAATAPEPTSSDRTRALKFANWLEALGNFDFPQAYVEDYGDDLEDSLTALAESYPGGTGDPVAQRLSQVAEDVGDGYDRLDWGGDRYAAQADEFFDSAAAELEGLYDVVRADALATEGQTGFRLTDNGLVDHTLGEASATIIRWIDGDTVLTSEGRVRLIGVDTPELSDKCSIAIEATEGAESLAPAGTSVVLGNPASVDDTDKYDRLLRYVLLPDGEDVGYSLLVNNLAEPRYDSTDGYDWHPREKAYHDAGAYVGDKALCGWEAAAATAGLVAVPDDDDDHHHRVALFLAAKRTITDAPDRFGKIRQSAKDQEEAAEAARRARASTPSTPKSSGSTSRSSSSSSSGSGSSYDGGYTGCRAYAPGGKTWKPIPCP</sequence>
<dbReference type="SUPFAM" id="SSF50199">
    <property type="entry name" value="Staphylococcal nuclease"/>
    <property type="match status" value="1"/>
</dbReference>
<gene>
    <name evidence="4" type="ORF">QQX10_10745</name>
</gene>
<organism evidence="4 5">
    <name type="scientific">Demequina lignilytica</name>
    <dbReference type="NCBI Taxonomy" id="3051663"/>
    <lineage>
        <taxon>Bacteria</taxon>
        <taxon>Bacillati</taxon>
        <taxon>Actinomycetota</taxon>
        <taxon>Actinomycetes</taxon>
        <taxon>Micrococcales</taxon>
        <taxon>Demequinaceae</taxon>
        <taxon>Demequina</taxon>
    </lineage>
</organism>
<accession>A0AAW7M9K6</accession>
<feature type="region of interest" description="Disordered" evidence="1">
    <location>
        <begin position="355"/>
        <end position="402"/>
    </location>
</feature>
<dbReference type="Gene3D" id="2.40.50.90">
    <property type="match status" value="1"/>
</dbReference>
<dbReference type="InterPro" id="IPR016071">
    <property type="entry name" value="Staphylococal_nuclease_OB-fold"/>
</dbReference>